<evidence type="ECO:0000313" key="19">
    <source>
        <dbReference type="Proteomes" id="UP000249377"/>
    </source>
</evidence>
<dbReference type="GO" id="GO:0071555">
    <property type="term" value="P:cell wall organization"/>
    <property type="evidence" value="ECO:0007669"/>
    <property type="project" value="UniProtKB-KW"/>
</dbReference>
<dbReference type="GO" id="GO:0008360">
    <property type="term" value="P:regulation of cell shape"/>
    <property type="evidence" value="ECO:0007669"/>
    <property type="project" value="UniProtKB-KW"/>
</dbReference>
<evidence type="ECO:0000256" key="15">
    <source>
        <dbReference type="ARBA" id="ARBA00032932"/>
    </source>
</evidence>
<evidence type="ECO:0000256" key="9">
    <source>
        <dbReference type="ARBA" id="ARBA00022984"/>
    </source>
</evidence>
<keyword evidence="10 17" id="KW-1133">Transmembrane helix</keyword>
<dbReference type="AlphaFoldDB" id="A0A328U8S6"/>
<feature type="transmembrane region" description="Helical" evidence="17">
    <location>
        <begin position="135"/>
        <end position="154"/>
    </location>
</feature>
<keyword evidence="13 17" id="KW-0961">Cell wall biogenesis/degradation</keyword>
<evidence type="ECO:0000256" key="13">
    <source>
        <dbReference type="ARBA" id="ARBA00023316"/>
    </source>
</evidence>
<dbReference type="PANTHER" id="PTHR30622:SF2">
    <property type="entry name" value="UNDECAPRENYL-DIPHOSPHATASE"/>
    <property type="match status" value="1"/>
</dbReference>
<comment type="similarity">
    <text evidence="2 17">Belongs to the UppP family.</text>
</comment>
<feature type="transmembrane region" description="Helical" evidence="17">
    <location>
        <begin position="97"/>
        <end position="115"/>
    </location>
</feature>
<accession>A0A328U8S6</accession>
<dbReference type="GO" id="GO:0050380">
    <property type="term" value="F:undecaprenyl-diphosphatase activity"/>
    <property type="evidence" value="ECO:0007669"/>
    <property type="project" value="UniProtKB-UniRule"/>
</dbReference>
<evidence type="ECO:0000256" key="3">
    <source>
        <dbReference type="ARBA" id="ARBA00012374"/>
    </source>
</evidence>
<dbReference type="EC" id="3.6.1.27" evidence="3 17"/>
<evidence type="ECO:0000256" key="14">
    <source>
        <dbReference type="ARBA" id="ARBA00032707"/>
    </source>
</evidence>
<dbReference type="EMBL" id="QLYR01000010">
    <property type="protein sequence ID" value="RAQ22676.1"/>
    <property type="molecule type" value="Genomic_DNA"/>
</dbReference>
<evidence type="ECO:0000313" key="18">
    <source>
        <dbReference type="EMBL" id="RAQ22676.1"/>
    </source>
</evidence>
<evidence type="ECO:0000256" key="8">
    <source>
        <dbReference type="ARBA" id="ARBA00022960"/>
    </source>
</evidence>
<evidence type="ECO:0000256" key="12">
    <source>
        <dbReference type="ARBA" id="ARBA00023251"/>
    </source>
</evidence>
<keyword evidence="11 17" id="KW-0472">Membrane</keyword>
<dbReference type="GO" id="GO:0046677">
    <property type="term" value="P:response to antibiotic"/>
    <property type="evidence" value="ECO:0007669"/>
    <property type="project" value="UniProtKB-UniRule"/>
</dbReference>
<evidence type="ECO:0000256" key="7">
    <source>
        <dbReference type="ARBA" id="ARBA00022801"/>
    </source>
</evidence>
<evidence type="ECO:0000256" key="6">
    <source>
        <dbReference type="ARBA" id="ARBA00022692"/>
    </source>
</evidence>
<evidence type="ECO:0000256" key="16">
    <source>
        <dbReference type="ARBA" id="ARBA00047594"/>
    </source>
</evidence>
<reference evidence="18 19" key="1">
    <citation type="submission" date="2018-06" db="EMBL/GenBank/DDBJ databases">
        <title>Noncontiguous genome sequence of Ruminococcaceae bacterium ASD2818.</title>
        <authorList>
            <person name="Chaplin A.V."/>
            <person name="Sokolova S.R."/>
            <person name="Kochetkova T.O."/>
            <person name="Goltsov A.Y."/>
            <person name="Trofimov D.Y."/>
            <person name="Efimov B.A."/>
        </authorList>
    </citation>
    <scope>NUCLEOTIDE SEQUENCE [LARGE SCALE GENOMIC DNA]</scope>
    <source>
        <strain evidence="18 19">ASD2818</strain>
    </source>
</reference>
<feature type="transmembrane region" description="Helical" evidence="17">
    <location>
        <begin position="251"/>
        <end position="271"/>
    </location>
</feature>
<keyword evidence="9 17" id="KW-0573">Peptidoglycan synthesis</keyword>
<evidence type="ECO:0000256" key="11">
    <source>
        <dbReference type="ARBA" id="ARBA00023136"/>
    </source>
</evidence>
<evidence type="ECO:0000256" key="17">
    <source>
        <dbReference type="HAMAP-Rule" id="MF_01006"/>
    </source>
</evidence>
<dbReference type="InterPro" id="IPR003824">
    <property type="entry name" value="UppP"/>
</dbReference>
<gene>
    <name evidence="17" type="primary">uppP</name>
    <name evidence="18" type="ORF">DPQ25_11990</name>
</gene>
<comment type="catalytic activity">
    <reaction evidence="16 17">
        <text>di-trans,octa-cis-undecaprenyl diphosphate + H2O = di-trans,octa-cis-undecaprenyl phosphate + phosphate + H(+)</text>
        <dbReference type="Rhea" id="RHEA:28094"/>
        <dbReference type="ChEBI" id="CHEBI:15377"/>
        <dbReference type="ChEBI" id="CHEBI:15378"/>
        <dbReference type="ChEBI" id="CHEBI:43474"/>
        <dbReference type="ChEBI" id="CHEBI:58405"/>
        <dbReference type="ChEBI" id="CHEBI:60392"/>
        <dbReference type="EC" id="3.6.1.27"/>
    </reaction>
</comment>
<comment type="function">
    <text evidence="17">Catalyzes the dephosphorylation of undecaprenyl diphosphate (UPP). Confers resistance to bacitracin.</text>
</comment>
<feature type="transmembrane region" description="Helical" evidence="17">
    <location>
        <begin position="221"/>
        <end position="239"/>
    </location>
</feature>
<proteinExistence type="inferred from homology"/>
<keyword evidence="5 17" id="KW-1003">Cell membrane</keyword>
<comment type="miscellaneous">
    <text evidence="17">Bacitracin is thought to be involved in the inhibition of peptidoglycan synthesis by sequestering undecaprenyl diphosphate, thereby reducing the pool of lipid carrier available.</text>
</comment>
<keyword evidence="6 17" id="KW-0812">Transmembrane</keyword>
<dbReference type="GO" id="GO:0005886">
    <property type="term" value="C:plasma membrane"/>
    <property type="evidence" value="ECO:0007669"/>
    <property type="project" value="UniProtKB-SubCell"/>
</dbReference>
<evidence type="ECO:0000256" key="10">
    <source>
        <dbReference type="ARBA" id="ARBA00022989"/>
    </source>
</evidence>
<comment type="subcellular location">
    <subcellularLocation>
        <location evidence="1 17">Cell membrane</location>
        <topology evidence="1 17">Multi-pass membrane protein</topology>
    </subcellularLocation>
</comment>
<keyword evidence="12 17" id="KW-0046">Antibiotic resistance</keyword>
<name>A0A328U8S6_9FIRM</name>
<dbReference type="HAMAP" id="MF_01006">
    <property type="entry name" value="Undec_diphosphatase"/>
    <property type="match status" value="1"/>
</dbReference>
<dbReference type="Pfam" id="PF02673">
    <property type="entry name" value="BacA"/>
    <property type="match status" value="1"/>
</dbReference>
<dbReference type="Proteomes" id="UP000249377">
    <property type="component" value="Unassembled WGS sequence"/>
</dbReference>
<organism evidence="18 19">
    <name type="scientific">Hydrogeniiclostridium mannosilyticum</name>
    <dbReference type="NCBI Taxonomy" id="2764322"/>
    <lineage>
        <taxon>Bacteria</taxon>
        <taxon>Bacillati</taxon>
        <taxon>Bacillota</taxon>
        <taxon>Clostridia</taxon>
        <taxon>Eubacteriales</taxon>
        <taxon>Acutalibacteraceae</taxon>
        <taxon>Hydrogeniiclostridium</taxon>
    </lineage>
</organism>
<dbReference type="GO" id="GO:0009252">
    <property type="term" value="P:peptidoglycan biosynthetic process"/>
    <property type="evidence" value="ECO:0007669"/>
    <property type="project" value="UniProtKB-KW"/>
</dbReference>
<sequence>MNEIFQAIIQGILQGATEFLPVSSSGHLALSQHLMGSHTSGLSGLLFDVMLHLGTLAAVLLVYHKLIWRLVKEFCRMVRDLFTGKFKWSEMNGDRNLVMMLIIGLLPLFLLFIPIPGTGMNLKDIGESFANGQSIMIVGFSLLLTSILLTLGLMKSKKMVARFEAEPKQGKHHPVGRRRFNVIDALSVGLAQCFAAILPGLSRSGSTLSAGLLRGINRQAALDYSFVIGIPSILAAAVLELKDALIEGAEVPVLPMIIGVVVAAVVGFFAIKLLRWMVASNKLLPFIIYTAVLGIAVLVISFIEQGTGSNLFTGDTLAVMLPR</sequence>
<dbReference type="PANTHER" id="PTHR30622">
    <property type="entry name" value="UNDECAPRENYL-DIPHOSPHATASE"/>
    <property type="match status" value="1"/>
</dbReference>
<dbReference type="RefSeq" id="WP_112333417.1">
    <property type="nucleotide sequence ID" value="NZ_QLYR01000010.1"/>
</dbReference>
<evidence type="ECO:0000256" key="5">
    <source>
        <dbReference type="ARBA" id="ARBA00022475"/>
    </source>
</evidence>
<protein>
    <recommendedName>
        <fullName evidence="4 17">Undecaprenyl-diphosphatase</fullName>
        <ecNumber evidence="3 17">3.6.1.27</ecNumber>
    </recommendedName>
    <alternativeName>
        <fullName evidence="15 17">Bacitracin resistance protein</fullName>
    </alternativeName>
    <alternativeName>
        <fullName evidence="14 17">Undecaprenyl pyrophosphate phosphatase</fullName>
    </alternativeName>
</protein>
<comment type="caution">
    <text evidence="18">The sequence shown here is derived from an EMBL/GenBank/DDBJ whole genome shotgun (WGS) entry which is preliminary data.</text>
</comment>
<feature type="transmembrane region" description="Helical" evidence="17">
    <location>
        <begin position="42"/>
        <end position="63"/>
    </location>
</feature>
<evidence type="ECO:0000256" key="4">
    <source>
        <dbReference type="ARBA" id="ARBA00021581"/>
    </source>
</evidence>
<keyword evidence="7 17" id="KW-0378">Hydrolase</keyword>
<feature type="transmembrane region" description="Helical" evidence="17">
    <location>
        <begin position="283"/>
        <end position="303"/>
    </location>
</feature>
<keyword evidence="19" id="KW-1185">Reference proteome</keyword>
<evidence type="ECO:0000256" key="1">
    <source>
        <dbReference type="ARBA" id="ARBA00004651"/>
    </source>
</evidence>
<evidence type="ECO:0000256" key="2">
    <source>
        <dbReference type="ARBA" id="ARBA00010621"/>
    </source>
</evidence>
<keyword evidence="8 17" id="KW-0133">Cell shape</keyword>